<evidence type="ECO:0000259" key="4">
    <source>
        <dbReference type="Pfam" id="PF10150"/>
    </source>
</evidence>
<dbReference type="Gene3D" id="2.40.380.10">
    <property type="entry name" value="FomD-like"/>
    <property type="match status" value="1"/>
</dbReference>
<keyword evidence="2" id="KW-0694">RNA-binding</keyword>
<dbReference type="InterPro" id="IPR050212">
    <property type="entry name" value="Ntdp-like"/>
</dbReference>
<accession>A0A7C4FF82</accession>
<proteinExistence type="predicted"/>
<dbReference type="InterPro" id="IPR035930">
    <property type="entry name" value="FomD-like_sf"/>
</dbReference>
<feature type="domain" description="RNA-binding protein AU-1/Ribonuclease E/G" evidence="4">
    <location>
        <begin position="150"/>
        <end position="240"/>
    </location>
</feature>
<sequence length="494" mass="54163">MLRIRGIYATALTGLLDDFGYMFTDLTEKVRERVPSARVRGRGVAVTVKDLEDKKGVVVVGDPELVPHVAYAIAAAVPGSMTVYLEAGPYTTFLVRIIERLQEGLYVVKLPGAARALLSSRHPLKEGELTAGYVVRPGEENPLLAQGIALTGTYVRLIEGGRHGVSEHFKDTALAAEMLTLAQMTAPEGWGVRIRSAAQNATLLEVASEIRELSERAETLRKVARERNGPALLAQGESIAFIHFSPDAAARLDSIRNRYSVTAPLHHLLKSTGVKQLSDYVDRVELEGSATFSEMAKLYAGLFRKILESGRVRLVHKKLPSGEFSWQADACLAPKGVILLSRSVRSEGVYDGLGIHKIPGDKILSFTWPLARVVAHFYFSKEGEAKGVYVNVNTPLEVAGADALKYIDLAIDVVKIGGEIRIIDKEKFETLVSRGILLGRDAKEYTCLVEKIVDALSGFDAPIEVATRLLEAQDTCFAGEPLEEYKYEILRNMM</sequence>
<dbReference type="SUPFAM" id="SSF159234">
    <property type="entry name" value="FomD-like"/>
    <property type="match status" value="1"/>
</dbReference>
<evidence type="ECO:0000256" key="1">
    <source>
        <dbReference type="ARBA" id="ARBA00022801"/>
    </source>
</evidence>
<dbReference type="EMBL" id="DTFI01000111">
    <property type="protein sequence ID" value="HGI43672.1"/>
    <property type="molecule type" value="Genomic_DNA"/>
</dbReference>
<gene>
    <name evidence="5" type="ORF">ENV17_04740</name>
</gene>
<organism evidence="5">
    <name type="scientific">Thermofilum pendens</name>
    <dbReference type="NCBI Taxonomy" id="2269"/>
    <lineage>
        <taxon>Archaea</taxon>
        <taxon>Thermoproteota</taxon>
        <taxon>Thermoprotei</taxon>
        <taxon>Thermofilales</taxon>
        <taxon>Thermofilaceae</taxon>
        <taxon>Thermofilum</taxon>
    </lineage>
</organism>
<dbReference type="PANTHER" id="PTHR39159">
    <property type="match status" value="1"/>
</dbReference>
<name>A0A7C4FF82_THEPE</name>
<feature type="domain" description="DUF402" evidence="3">
    <location>
        <begin position="338"/>
        <end position="455"/>
    </location>
</feature>
<keyword evidence="1" id="KW-0378">Hydrolase</keyword>
<reference evidence="5" key="1">
    <citation type="journal article" date="2020" name="mSystems">
        <title>Genome- and Community-Level Interaction Insights into Carbon Utilization and Element Cycling Functions of Hydrothermarchaeota in Hydrothermal Sediment.</title>
        <authorList>
            <person name="Zhou Z."/>
            <person name="Liu Y."/>
            <person name="Xu W."/>
            <person name="Pan J."/>
            <person name="Luo Z.H."/>
            <person name="Li M."/>
        </authorList>
    </citation>
    <scope>NUCLEOTIDE SEQUENCE [LARGE SCALE GENOMIC DNA]</scope>
    <source>
        <strain evidence="5">SpSt-735</strain>
    </source>
</reference>
<dbReference type="GO" id="GO:0016787">
    <property type="term" value="F:hydrolase activity"/>
    <property type="evidence" value="ECO:0007669"/>
    <property type="project" value="UniProtKB-KW"/>
</dbReference>
<dbReference type="AlphaFoldDB" id="A0A7C4FF82"/>
<dbReference type="InterPro" id="IPR007295">
    <property type="entry name" value="DUF402"/>
</dbReference>
<evidence type="ECO:0000259" key="3">
    <source>
        <dbReference type="Pfam" id="PF04167"/>
    </source>
</evidence>
<comment type="caution">
    <text evidence="5">The sequence shown here is derived from an EMBL/GenBank/DDBJ whole genome shotgun (WGS) entry which is preliminary data.</text>
</comment>
<evidence type="ECO:0000313" key="5">
    <source>
        <dbReference type="EMBL" id="HGI43672.1"/>
    </source>
</evidence>
<dbReference type="PANTHER" id="PTHR39159:SF1">
    <property type="entry name" value="UPF0374 PROTEIN YGAC"/>
    <property type="match status" value="1"/>
</dbReference>
<protein>
    <submittedName>
        <fullName evidence="5">DUF402 domain-containing protein</fullName>
    </submittedName>
</protein>
<dbReference type="Pfam" id="PF04167">
    <property type="entry name" value="DUF402"/>
    <property type="match status" value="1"/>
</dbReference>
<dbReference type="GO" id="GO:0003723">
    <property type="term" value="F:RNA binding"/>
    <property type="evidence" value="ECO:0007669"/>
    <property type="project" value="UniProtKB-KW"/>
</dbReference>
<evidence type="ECO:0000256" key="2">
    <source>
        <dbReference type="ARBA" id="ARBA00022884"/>
    </source>
</evidence>
<dbReference type="Pfam" id="PF10150">
    <property type="entry name" value="RNase_E_G"/>
    <property type="match status" value="1"/>
</dbReference>
<dbReference type="InterPro" id="IPR019307">
    <property type="entry name" value="RNA-bd_AU-1/RNase_E/G"/>
</dbReference>